<keyword evidence="4" id="KW-1185">Reference proteome</keyword>
<organism evidence="3 4">
    <name type="scientific">Drosophila virilis</name>
    <name type="common">Fruit fly</name>
    <dbReference type="NCBI Taxonomy" id="7244"/>
    <lineage>
        <taxon>Eukaryota</taxon>
        <taxon>Metazoa</taxon>
        <taxon>Ecdysozoa</taxon>
        <taxon>Arthropoda</taxon>
        <taxon>Hexapoda</taxon>
        <taxon>Insecta</taxon>
        <taxon>Pterygota</taxon>
        <taxon>Neoptera</taxon>
        <taxon>Endopterygota</taxon>
        <taxon>Diptera</taxon>
        <taxon>Brachycera</taxon>
        <taxon>Muscomorpha</taxon>
        <taxon>Ephydroidea</taxon>
        <taxon>Drosophilidae</taxon>
        <taxon>Drosophila</taxon>
    </lineage>
</organism>
<reference evidence="3 4" key="1">
    <citation type="journal article" date="2007" name="Nature">
        <title>Evolution of genes and genomes on the Drosophila phylogeny.</title>
        <authorList>
            <consortium name="Drosophila 12 Genomes Consortium"/>
            <person name="Clark A.G."/>
            <person name="Eisen M.B."/>
            <person name="Smith D.R."/>
            <person name="Bergman C.M."/>
            <person name="Oliver B."/>
            <person name="Markow T.A."/>
            <person name="Kaufman T.C."/>
            <person name="Kellis M."/>
            <person name="Gelbart W."/>
            <person name="Iyer V.N."/>
            <person name="Pollard D.A."/>
            <person name="Sackton T.B."/>
            <person name="Larracuente A.M."/>
            <person name="Singh N.D."/>
            <person name="Abad J.P."/>
            <person name="Abt D.N."/>
            <person name="Adryan B."/>
            <person name="Aguade M."/>
            <person name="Akashi H."/>
            <person name="Anderson W.W."/>
            <person name="Aquadro C.F."/>
            <person name="Ardell D.H."/>
            <person name="Arguello R."/>
            <person name="Artieri C.G."/>
            <person name="Barbash D.A."/>
            <person name="Barker D."/>
            <person name="Barsanti P."/>
            <person name="Batterham P."/>
            <person name="Batzoglou S."/>
            <person name="Begun D."/>
            <person name="Bhutkar A."/>
            <person name="Blanco E."/>
            <person name="Bosak S.A."/>
            <person name="Bradley R.K."/>
            <person name="Brand A.D."/>
            <person name="Brent M.R."/>
            <person name="Brooks A.N."/>
            <person name="Brown R.H."/>
            <person name="Butlin R.K."/>
            <person name="Caggese C."/>
            <person name="Calvi B.R."/>
            <person name="Bernardo de Carvalho A."/>
            <person name="Caspi A."/>
            <person name="Castrezana S."/>
            <person name="Celniker S.E."/>
            <person name="Chang J.L."/>
            <person name="Chapple C."/>
            <person name="Chatterji S."/>
            <person name="Chinwalla A."/>
            <person name="Civetta A."/>
            <person name="Clifton S.W."/>
            <person name="Comeron J.M."/>
            <person name="Costello J.C."/>
            <person name="Coyne J.A."/>
            <person name="Daub J."/>
            <person name="David R.G."/>
            <person name="Delcher A.L."/>
            <person name="Delehaunty K."/>
            <person name="Do C.B."/>
            <person name="Ebling H."/>
            <person name="Edwards K."/>
            <person name="Eickbush T."/>
            <person name="Evans J.D."/>
            <person name="Filipski A."/>
            <person name="Findeiss S."/>
            <person name="Freyhult E."/>
            <person name="Fulton L."/>
            <person name="Fulton R."/>
            <person name="Garcia A.C."/>
            <person name="Gardiner A."/>
            <person name="Garfield D.A."/>
            <person name="Garvin B.E."/>
            <person name="Gibson G."/>
            <person name="Gilbert D."/>
            <person name="Gnerre S."/>
            <person name="Godfrey J."/>
            <person name="Good R."/>
            <person name="Gotea V."/>
            <person name="Gravely B."/>
            <person name="Greenberg A.J."/>
            <person name="Griffiths-Jones S."/>
            <person name="Gross S."/>
            <person name="Guigo R."/>
            <person name="Gustafson E.A."/>
            <person name="Haerty W."/>
            <person name="Hahn M.W."/>
            <person name="Halligan D.L."/>
            <person name="Halpern A.L."/>
            <person name="Halter G.M."/>
            <person name="Han M.V."/>
            <person name="Heger A."/>
            <person name="Hillier L."/>
            <person name="Hinrichs A.S."/>
            <person name="Holmes I."/>
            <person name="Hoskins R.A."/>
            <person name="Hubisz M.J."/>
            <person name="Hultmark D."/>
            <person name="Huntley M.A."/>
            <person name="Jaffe D.B."/>
            <person name="Jagadeeshan S."/>
            <person name="Jeck W.R."/>
            <person name="Johnson J."/>
            <person name="Jones C.D."/>
            <person name="Jordan W.C."/>
            <person name="Karpen G.H."/>
            <person name="Kataoka E."/>
            <person name="Keightley P.D."/>
            <person name="Kheradpour P."/>
            <person name="Kirkness E.F."/>
            <person name="Koerich L.B."/>
            <person name="Kristiansen K."/>
            <person name="Kudrna D."/>
            <person name="Kulathinal R.J."/>
            <person name="Kumar S."/>
            <person name="Kwok R."/>
            <person name="Lander E."/>
            <person name="Langley C.H."/>
            <person name="Lapoint R."/>
            <person name="Lazzaro B.P."/>
            <person name="Lee S.J."/>
            <person name="Levesque L."/>
            <person name="Li R."/>
            <person name="Lin C.F."/>
            <person name="Lin M.F."/>
            <person name="Lindblad-Toh K."/>
            <person name="Llopart A."/>
            <person name="Long M."/>
            <person name="Low L."/>
            <person name="Lozovsky E."/>
            <person name="Lu J."/>
            <person name="Luo M."/>
            <person name="Machado C.A."/>
            <person name="Makalowski W."/>
            <person name="Marzo M."/>
            <person name="Matsuda M."/>
            <person name="Matzkin L."/>
            <person name="McAllister B."/>
            <person name="McBride C.S."/>
            <person name="McKernan B."/>
            <person name="McKernan K."/>
            <person name="Mendez-Lago M."/>
            <person name="Minx P."/>
            <person name="Mollenhauer M.U."/>
            <person name="Montooth K."/>
            <person name="Mount S.M."/>
            <person name="Mu X."/>
            <person name="Myers E."/>
            <person name="Negre B."/>
            <person name="Newfeld S."/>
            <person name="Nielsen R."/>
            <person name="Noor M.A."/>
            <person name="O'Grady P."/>
            <person name="Pachter L."/>
            <person name="Papaceit M."/>
            <person name="Parisi M.J."/>
            <person name="Parisi M."/>
            <person name="Parts L."/>
            <person name="Pedersen J.S."/>
            <person name="Pesole G."/>
            <person name="Phillippy A.M."/>
            <person name="Ponting C.P."/>
            <person name="Pop M."/>
            <person name="Porcelli D."/>
            <person name="Powell J.R."/>
            <person name="Prohaska S."/>
            <person name="Pruitt K."/>
            <person name="Puig M."/>
            <person name="Quesneville H."/>
            <person name="Ram K.R."/>
            <person name="Rand D."/>
            <person name="Rasmussen M.D."/>
            <person name="Reed L.K."/>
            <person name="Reenan R."/>
            <person name="Reily A."/>
            <person name="Remington K.A."/>
            <person name="Rieger T.T."/>
            <person name="Ritchie M.G."/>
            <person name="Robin C."/>
            <person name="Rogers Y.H."/>
            <person name="Rohde C."/>
            <person name="Rozas J."/>
            <person name="Rubenfield M.J."/>
            <person name="Ruiz A."/>
            <person name="Russo S."/>
            <person name="Salzberg S.L."/>
            <person name="Sanchez-Gracia A."/>
            <person name="Saranga D.J."/>
            <person name="Sato H."/>
            <person name="Schaeffer S.W."/>
            <person name="Schatz M.C."/>
            <person name="Schlenke T."/>
            <person name="Schwartz R."/>
            <person name="Segarra C."/>
            <person name="Singh R.S."/>
            <person name="Sirot L."/>
            <person name="Sirota M."/>
            <person name="Sisneros N.B."/>
            <person name="Smith C.D."/>
            <person name="Smith T.F."/>
            <person name="Spieth J."/>
            <person name="Stage D.E."/>
            <person name="Stark A."/>
            <person name="Stephan W."/>
            <person name="Strausberg R.L."/>
            <person name="Strempel S."/>
            <person name="Sturgill D."/>
            <person name="Sutton G."/>
            <person name="Sutton G.G."/>
            <person name="Tao W."/>
            <person name="Teichmann S."/>
            <person name="Tobari Y.N."/>
            <person name="Tomimura Y."/>
            <person name="Tsolas J.M."/>
            <person name="Valente V.L."/>
            <person name="Venter E."/>
            <person name="Venter J.C."/>
            <person name="Vicario S."/>
            <person name="Vieira F.G."/>
            <person name="Vilella A.J."/>
            <person name="Villasante A."/>
            <person name="Walenz B."/>
            <person name="Wang J."/>
            <person name="Wasserman M."/>
            <person name="Watts T."/>
            <person name="Wilson D."/>
            <person name="Wilson R.K."/>
            <person name="Wing R.A."/>
            <person name="Wolfner M.F."/>
            <person name="Wong A."/>
            <person name="Wong G.K."/>
            <person name="Wu C.I."/>
            <person name="Wu G."/>
            <person name="Yamamoto D."/>
            <person name="Yang H.P."/>
            <person name="Yang S.P."/>
            <person name="Yorke J.A."/>
            <person name="Yoshida K."/>
            <person name="Zdobnov E."/>
            <person name="Zhang P."/>
            <person name="Zhang Y."/>
            <person name="Zimin A.V."/>
            <person name="Baldwin J."/>
            <person name="Abdouelleil A."/>
            <person name="Abdulkadir J."/>
            <person name="Abebe A."/>
            <person name="Abera B."/>
            <person name="Abreu J."/>
            <person name="Acer S.C."/>
            <person name="Aftuck L."/>
            <person name="Alexander A."/>
            <person name="An P."/>
            <person name="Anderson E."/>
            <person name="Anderson S."/>
            <person name="Arachi H."/>
            <person name="Azer M."/>
            <person name="Bachantsang P."/>
            <person name="Barry A."/>
            <person name="Bayul T."/>
            <person name="Berlin A."/>
            <person name="Bessette D."/>
            <person name="Bloom T."/>
            <person name="Blye J."/>
            <person name="Boguslavskiy L."/>
            <person name="Bonnet C."/>
            <person name="Boukhgalter B."/>
            <person name="Bourzgui I."/>
            <person name="Brown A."/>
            <person name="Cahill P."/>
            <person name="Channer S."/>
            <person name="Cheshatsang Y."/>
            <person name="Chuda L."/>
            <person name="Citroen M."/>
            <person name="Collymore A."/>
            <person name="Cooke P."/>
            <person name="Costello M."/>
            <person name="D'Aco K."/>
            <person name="Daza R."/>
            <person name="De Haan G."/>
            <person name="DeGray S."/>
            <person name="DeMaso C."/>
            <person name="Dhargay N."/>
            <person name="Dooley K."/>
            <person name="Dooley E."/>
            <person name="Doricent M."/>
            <person name="Dorje P."/>
            <person name="Dorjee K."/>
            <person name="Dupes A."/>
            <person name="Elong R."/>
            <person name="Falk J."/>
            <person name="Farina A."/>
            <person name="Faro S."/>
            <person name="Ferguson D."/>
            <person name="Fisher S."/>
            <person name="Foley C.D."/>
            <person name="Franke A."/>
            <person name="Friedrich D."/>
            <person name="Gadbois L."/>
            <person name="Gearin G."/>
            <person name="Gearin C.R."/>
            <person name="Giannoukos G."/>
            <person name="Goode T."/>
            <person name="Graham J."/>
            <person name="Grandbois E."/>
            <person name="Grewal S."/>
            <person name="Gyaltsen K."/>
            <person name="Hafez N."/>
            <person name="Hagos B."/>
            <person name="Hall J."/>
            <person name="Henson C."/>
            <person name="Hollinger A."/>
            <person name="Honan T."/>
            <person name="Huard M.D."/>
            <person name="Hughes L."/>
            <person name="Hurhula B."/>
            <person name="Husby M.E."/>
            <person name="Kamat A."/>
            <person name="Kanga B."/>
            <person name="Kashin S."/>
            <person name="Khazanovich D."/>
            <person name="Kisner P."/>
            <person name="Lance K."/>
            <person name="Lara M."/>
            <person name="Lee W."/>
            <person name="Lennon N."/>
            <person name="Letendre F."/>
            <person name="LeVine R."/>
            <person name="Lipovsky A."/>
            <person name="Liu X."/>
            <person name="Liu J."/>
            <person name="Liu S."/>
            <person name="Lokyitsang T."/>
            <person name="Lokyitsang Y."/>
            <person name="Lubonja R."/>
            <person name="Lui A."/>
            <person name="MacDonald P."/>
            <person name="Magnisalis V."/>
            <person name="Maru K."/>
            <person name="Matthews C."/>
            <person name="McCusker W."/>
            <person name="McDonough S."/>
            <person name="Mehta T."/>
            <person name="Meldrim J."/>
            <person name="Meneus L."/>
            <person name="Mihai O."/>
            <person name="Mihalev A."/>
            <person name="Mihova T."/>
            <person name="Mittelman R."/>
            <person name="Mlenga V."/>
            <person name="Montmayeur A."/>
            <person name="Mulrain L."/>
            <person name="Navidi A."/>
            <person name="Naylor J."/>
            <person name="Negash T."/>
            <person name="Nguyen T."/>
            <person name="Nguyen N."/>
            <person name="Nicol R."/>
            <person name="Norbu C."/>
            <person name="Norbu N."/>
            <person name="Novod N."/>
            <person name="O'Neill B."/>
            <person name="Osman S."/>
            <person name="Markiewicz E."/>
            <person name="Oyono O.L."/>
            <person name="Patti C."/>
            <person name="Phunkhang P."/>
            <person name="Pierre F."/>
            <person name="Priest M."/>
            <person name="Raghuraman S."/>
            <person name="Rege F."/>
            <person name="Reyes R."/>
            <person name="Rise C."/>
            <person name="Rogov P."/>
            <person name="Ross K."/>
            <person name="Ryan E."/>
            <person name="Settipalli S."/>
            <person name="Shea T."/>
            <person name="Sherpa N."/>
            <person name="Shi L."/>
            <person name="Shih D."/>
            <person name="Sparrow T."/>
            <person name="Spaulding J."/>
            <person name="Stalker J."/>
            <person name="Stange-Thomann N."/>
            <person name="Stavropoulos S."/>
            <person name="Stone C."/>
            <person name="Strader C."/>
            <person name="Tesfaye S."/>
            <person name="Thomson T."/>
            <person name="Thoulutsang Y."/>
            <person name="Thoulutsang D."/>
            <person name="Topham K."/>
            <person name="Topping I."/>
            <person name="Tsamla T."/>
            <person name="Vassiliev H."/>
            <person name="Vo A."/>
            <person name="Wangchuk T."/>
            <person name="Wangdi T."/>
            <person name="Weiand M."/>
            <person name="Wilkinson J."/>
            <person name="Wilson A."/>
            <person name="Yadav S."/>
            <person name="Young G."/>
            <person name="Yu Q."/>
            <person name="Zembek L."/>
            <person name="Zhong D."/>
            <person name="Zimmer A."/>
            <person name="Zwirko Z."/>
            <person name="Jaffe D.B."/>
            <person name="Alvarez P."/>
            <person name="Brockman W."/>
            <person name="Butler J."/>
            <person name="Chin C."/>
            <person name="Gnerre S."/>
            <person name="Grabherr M."/>
            <person name="Kleber M."/>
            <person name="Mauceli E."/>
            <person name="MacCallum I."/>
        </authorList>
    </citation>
    <scope>NUCLEOTIDE SEQUENCE [LARGE SCALE GENOMIC DNA]</scope>
    <source>
        <strain evidence="4">Tucson 15010-1051.87</strain>
    </source>
</reference>
<keyword evidence="1" id="KW-0732">Signal</keyword>
<dbReference type="InterPro" id="IPR036508">
    <property type="entry name" value="Chitin-bd_dom_sf"/>
</dbReference>
<dbReference type="PROSITE" id="PS50940">
    <property type="entry name" value="CHIT_BIND_II"/>
    <property type="match status" value="1"/>
</dbReference>
<dbReference type="EMBL" id="CH941548">
    <property type="protein sequence ID" value="KRF77553.1"/>
    <property type="molecule type" value="Genomic_DNA"/>
</dbReference>
<feature type="signal peptide" evidence="1">
    <location>
        <begin position="1"/>
        <end position="19"/>
    </location>
</feature>
<dbReference type="Proteomes" id="UP000008792">
    <property type="component" value="Unassembled WGS sequence"/>
</dbReference>
<dbReference type="GO" id="GO:0005576">
    <property type="term" value="C:extracellular region"/>
    <property type="evidence" value="ECO:0007669"/>
    <property type="project" value="InterPro"/>
</dbReference>
<dbReference type="AlphaFoldDB" id="A0A0Q9W6K6"/>
<protein>
    <recommendedName>
        <fullName evidence="2">Chitin-binding type-2 domain-containing protein</fullName>
    </recommendedName>
</protein>
<evidence type="ECO:0000313" key="4">
    <source>
        <dbReference type="Proteomes" id="UP000008792"/>
    </source>
</evidence>
<feature type="non-terminal residue" evidence="3">
    <location>
        <position position="221"/>
    </location>
</feature>
<name>A0A0Q9W6K6_DROVI</name>
<dbReference type="SMART" id="SM00494">
    <property type="entry name" value="ChtBD2"/>
    <property type="match status" value="1"/>
</dbReference>
<dbReference type="Gene3D" id="2.170.140.10">
    <property type="entry name" value="Chitin binding domain"/>
    <property type="match status" value="1"/>
</dbReference>
<feature type="domain" description="Chitin-binding type-2" evidence="2">
    <location>
        <begin position="36"/>
        <end position="70"/>
    </location>
</feature>
<dbReference type="InterPro" id="IPR002557">
    <property type="entry name" value="Chitin-bd_dom"/>
</dbReference>
<proteinExistence type="predicted"/>
<feature type="chain" id="PRO_5006386514" description="Chitin-binding type-2 domain-containing protein" evidence="1">
    <location>
        <begin position="20"/>
        <end position="221"/>
    </location>
</feature>
<dbReference type="InParanoid" id="A0A0Q9W6K6"/>
<dbReference type="GO" id="GO:0008061">
    <property type="term" value="F:chitin binding"/>
    <property type="evidence" value="ECO:0007669"/>
    <property type="project" value="InterPro"/>
</dbReference>
<dbReference type="STRING" id="7244.A0A0Q9W6K6"/>
<dbReference type="OrthoDB" id="6020543at2759"/>
<sequence>MRAHYVLTCLALLVATTGAANIRPSVTAVNNQLYRRFVCVNKSNGFRALVPGSCSKYYECQNGVAMETTCSRFFDPKVQGCVTYNTGCVEVMQTSAAALIGGNSGTAAEPCAETVTTTCVPPVTTTCETTTPCKPETTTTTCTTPKTTTCTTPTTTTCSTVTTTTCTTPTTTTCSTVTTTTCTTPTTTTCTTPTTTTCTTPTTTTCTTPTTTTCTTPTTTT</sequence>
<evidence type="ECO:0000259" key="2">
    <source>
        <dbReference type="PROSITE" id="PS50940"/>
    </source>
</evidence>
<gene>
    <name evidence="3" type="primary">Dvir\GJ26340</name>
    <name evidence="3" type="ORF">Dvir_GJ26340</name>
</gene>
<evidence type="ECO:0000313" key="3">
    <source>
        <dbReference type="EMBL" id="KRF77553.1"/>
    </source>
</evidence>
<accession>A0A0Q9W6K6</accession>
<dbReference type="Pfam" id="PF01607">
    <property type="entry name" value="CBM_14"/>
    <property type="match status" value="1"/>
</dbReference>
<evidence type="ECO:0000256" key="1">
    <source>
        <dbReference type="SAM" id="SignalP"/>
    </source>
</evidence>
<dbReference type="SUPFAM" id="SSF57625">
    <property type="entry name" value="Invertebrate chitin-binding proteins"/>
    <property type="match status" value="1"/>
</dbReference>